<dbReference type="AlphaFoldDB" id="A0A402CZA5"/>
<gene>
    <name evidence="1" type="ORF">CCAX7_15390</name>
</gene>
<accession>A0A402CZA5</accession>
<sequence length="629" mass="67390">MNRLTSLRRTPILAAAPLALALCLLPPPHAANAALLVPGASICLQDTANGKYVCADNFGANPLVANRSTAAAWESFTVLDAGGGNIALRSQINGEYVCADNAGASPLIANRTAFGPWETFTEINAGGGHIALRAMANSKYVSANNSSNNLVASSTSIGSWESFSVQTMPVTVSPKVYYGTMHGWQDLLNSPSQWTYVRANVDGFYANFIQLLPTVGNPGAMCSQLAPLMTHKNAYFESDSRYTGLGGFPNGGQYTLSTEAQEMNELLNAGFNITYTSLNYGVDNDKLSQCRTLGLPSGAIRPCLAQNGPWLFGGDINQNVQNNPSIRNDIGRTEGQSTDGPMDLWVSNNGQMQQGSVSVVKYARNLGKLSMVMVSPGDLPAAQWLSAAQQCIRYHENQGATPEIWADYAYDTQTPTLPESNSDGSAANTTTGVAYWLIHHVTDPAHWARLTLPNTRGLRTCSAPTTLSASARAQMAATGTTPLERTEADLYVPTTRLANGRRAATRVIDLTLRNESQWLDLSPVLRAEIDDPGRQWTVGFRMGGKDITEAVAEKDGFAFLKDQRLWPSASKKLQLVLTCANPAKAHPVTVRIGLLANPSRPDKLNEMLTIHGSTTNNAAAMASAAIAHP</sequence>
<evidence type="ECO:0000313" key="1">
    <source>
        <dbReference type="EMBL" id="BDI29488.1"/>
    </source>
</evidence>
<dbReference type="Gene3D" id="2.80.10.50">
    <property type="match status" value="1"/>
</dbReference>
<name>A0A402CZA5_9BACT</name>
<keyword evidence="2" id="KW-1185">Reference proteome</keyword>
<dbReference type="EMBL" id="AP025739">
    <property type="protein sequence ID" value="BDI29488.1"/>
    <property type="molecule type" value="Genomic_DNA"/>
</dbReference>
<dbReference type="CDD" id="cd00257">
    <property type="entry name" value="beta-trefoil_FSCN-like"/>
    <property type="match status" value="1"/>
</dbReference>
<dbReference type="KEGG" id="ccot:CCAX7_15390"/>
<protein>
    <submittedName>
        <fullName evidence="1">Uncharacterized protein</fullName>
    </submittedName>
</protein>
<dbReference type="PANTHER" id="PTHR10551:SF9">
    <property type="entry name" value="FASCIN-2"/>
    <property type="match status" value="1"/>
</dbReference>
<dbReference type="RefSeq" id="WP_119322630.1">
    <property type="nucleotide sequence ID" value="NZ_AP025739.1"/>
</dbReference>
<evidence type="ECO:0000313" key="2">
    <source>
        <dbReference type="Proteomes" id="UP000287394"/>
    </source>
</evidence>
<dbReference type="GO" id="GO:0051015">
    <property type="term" value="F:actin filament binding"/>
    <property type="evidence" value="ECO:0007669"/>
    <property type="project" value="InterPro"/>
</dbReference>
<dbReference type="InterPro" id="IPR008999">
    <property type="entry name" value="Actin-crosslinking"/>
</dbReference>
<dbReference type="PANTHER" id="PTHR10551">
    <property type="entry name" value="FASCIN"/>
    <property type="match status" value="1"/>
</dbReference>
<dbReference type="GO" id="GO:0016477">
    <property type="term" value="P:cell migration"/>
    <property type="evidence" value="ECO:0007669"/>
    <property type="project" value="TreeGrafter"/>
</dbReference>
<reference evidence="1 2" key="1">
    <citation type="journal article" date="2019" name="Int. J. Syst. Evol. Microbiol.">
        <title>Capsulimonas corticalis gen. nov., sp. nov., an aerobic capsulated bacterium, of a novel bacterial order, Capsulimonadales ord. nov., of the class Armatimonadia of the phylum Armatimonadetes.</title>
        <authorList>
            <person name="Li J."/>
            <person name="Kudo C."/>
            <person name="Tonouchi A."/>
        </authorList>
    </citation>
    <scope>NUCLEOTIDE SEQUENCE [LARGE SCALE GENOMIC DNA]</scope>
    <source>
        <strain evidence="1 2">AX-7</strain>
    </source>
</reference>
<organism evidence="1 2">
    <name type="scientific">Capsulimonas corticalis</name>
    <dbReference type="NCBI Taxonomy" id="2219043"/>
    <lineage>
        <taxon>Bacteria</taxon>
        <taxon>Bacillati</taxon>
        <taxon>Armatimonadota</taxon>
        <taxon>Armatimonadia</taxon>
        <taxon>Capsulimonadales</taxon>
        <taxon>Capsulimonadaceae</taxon>
        <taxon>Capsulimonas</taxon>
    </lineage>
</organism>
<proteinExistence type="predicted"/>
<dbReference type="GO" id="GO:0051017">
    <property type="term" value="P:actin filament bundle assembly"/>
    <property type="evidence" value="ECO:0007669"/>
    <property type="project" value="TreeGrafter"/>
</dbReference>
<dbReference type="Proteomes" id="UP000287394">
    <property type="component" value="Chromosome"/>
</dbReference>
<dbReference type="OrthoDB" id="2479530at2"/>
<dbReference type="GO" id="GO:0005737">
    <property type="term" value="C:cytoplasm"/>
    <property type="evidence" value="ECO:0007669"/>
    <property type="project" value="TreeGrafter"/>
</dbReference>
<dbReference type="GO" id="GO:0007163">
    <property type="term" value="P:establishment or maintenance of cell polarity"/>
    <property type="evidence" value="ECO:0007669"/>
    <property type="project" value="TreeGrafter"/>
</dbReference>
<dbReference type="SUPFAM" id="SSF50405">
    <property type="entry name" value="Actin-crosslinking proteins"/>
    <property type="match status" value="1"/>
</dbReference>
<dbReference type="InterPro" id="IPR010431">
    <property type="entry name" value="Fascin"/>
</dbReference>
<dbReference type="GO" id="GO:0015629">
    <property type="term" value="C:actin cytoskeleton"/>
    <property type="evidence" value="ECO:0007669"/>
    <property type="project" value="TreeGrafter"/>
</dbReference>